<dbReference type="GO" id="GO:0004742">
    <property type="term" value="F:dihydrolipoyllysine-residue acetyltransferase activity"/>
    <property type="evidence" value="ECO:0007669"/>
    <property type="project" value="UniProtKB-EC"/>
</dbReference>
<evidence type="ECO:0000259" key="6">
    <source>
        <dbReference type="PROSITE" id="PS50968"/>
    </source>
</evidence>
<dbReference type="PROSITE" id="PS50968">
    <property type="entry name" value="BIOTINYL_LIPOYL"/>
    <property type="match status" value="1"/>
</dbReference>
<protein>
    <submittedName>
        <fullName evidence="7">Dihydrolipoamide acetyltransferase component of pyruvate dehydrogenase complex</fullName>
        <ecNumber evidence="7">2.3.1.12</ecNumber>
    </submittedName>
</protein>
<keyword evidence="8" id="KW-1185">Reference proteome</keyword>
<evidence type="ECO:0000313" key="8">
    <source>
        <dbReference type="Proteomes" id="UP000254193"/>
    </source>
</evidence>
<dbReference type="SUPFAM" id="SSF53067">
    <property type="entry name" value="Actin-like ATPase domain"/>
    <property type="match status" value="1"/>
</dbReference>
<dbReference type="GO" id="GO:0031405">
    <property type="term" value="F:lipoic acid binding"/>
    <property type="evidence" value="ECO:0007669"/>
    <property type="project" value="TreeGrafter"/>
</dbReference>
<dbReference type="GO" id="GO:0005737">
    <property type="term" value="C:cytoplasm"/>
    <property type="evidence" value="ECO:0007669"/>
    <property type="project" value="TreeGrafter"/>
</dbReference>
<dbReference type="FunFam" id="2.40.50.100:FF:000009">
    <property type="entry name" value="Acetyltransferase component of pyruvate dehydrogenase complex"/>
    <property type="match status" value="1"/>
</dbReference>
<dbReference type="Gene3D" id="3.90.640.10">
    <property type="entry name" value="Actin, Chain A, domain 4"/>
    <property type="match status" value="1"/>
</dbReference>
<dbReference type="Gene3D" id="3.30.420.40">
    <property type="match status" value="2"/>
</dbReference>
<keyword evidence="7" id="KW-0670">Pyruvate</keyword>
<keyword evidence="5 7" id="KW-0012">Acyltransferase</keyword>
<dbReference type="EMBL" id="UGRO01000002">
    <property type="protein sequence ID" value="SUA17255.1"/>
    <property type="molecule type" value="Genomic_DNA"/>
</dbReference>
<dbReference type="InterPro" id="IPR000089">
    <property type="entry name" value="Biotin_lipoyl"/>
</dbReference>
<dbReference type="InterPro" id="IPR003016">
    <property type="entry name" value="2-oxoA_DH_lipoyl-BS"/>
</dbReference>
<dbReference type="InterPro" id="IPR050743">
    <property type="entry name" value="2-oxoacid_DH_E2_comp"/>
</dbReference>
<dbReference type="AlphaFoldDB" id="A0A378VJU8"/>
<feature type="domain" description="Lipoyl-binding" evidence="6">
    <location>
        <begin position="43"/>
        <end position="117"/>
    </location>
</feature>
<dbReference type="Gene3D" id="2.40.50.100">
    <property type="match status" value="1"/>
</dbReference>
<comment type="cofactor">
    <cofactor evidence="1">
        <name>(R)-lipoate</name>
        <dbReference type="ChEBI" id="CHEBI:83088"/>
    </cofactor>
</comment>
<reference evidence="7 8" key="1">
    <citation type="submission" date="2018-06" db="EMBL/GenBank/DDBJ databases">
        <authorList>
            <consortium name="Pathogen Informatics"/>
            <person name="Doyle S."/>
        </authorList>
    </citation>
    <scope>NUCLEOTIDE SEQUENCE [LARGE SCALE GENOMIC DNA]</scope>
    <source>
        <strain evidence="7 8">NCTC10616</strain>
    </source>
</reference>
<organism evidence="7 8">
    <name type="scientific">Neisseria lactamica</name>
    <dbReference type="NCBI Taxonomy" id="486"/>
    <lineage>
        <taxon>Bacteria</taxon>
        <taxon>Pseudomonadati</taxon>
        <taxon>Pseudomonadota</taxon>
        <taxon>Betaproteobacteria</taxon>
        <taxon>Neisseriales</taxon>
        <taxon>Neisseriaceae</taxon>
        <taxon>Neisseria</taxon>
    </lineage>
</organism>
<name>A0A378VJU8_NEILA</name>
<keyword evidence="3 7" id="KW-0808">Transferase</keyword>
<dbReference type="SUPFAM" id="SSF51230">
    <property type="entry name" value="Single hybrid motif"/>
    <property type="match status" value="1"/>
</dbReference>
<evidence type="ECO:0000256" key="3">
    <source>
        <dbReference type="ARBA" id="ARBA00022679"/>
    </source>
</evidence>
<keyword evidence="4" id="KW-0450">Lipoyl</keyword>
<dbReference type="Proteomes" id="UP000254193">
    <property type="component" value="Unassembled WGS sequence"/>
</dbReference>
<evidence type="ECO:0000256" key="5">
    <source>
        <dbReference type="ARBA" id="ARBA00023315"/>
    </source>
</evidence>
<evidence type="ECO:0000313" key="7">
    <source>
        <dbReference type="EMBL" id="SUA17255.1"/>
    </source>
</evidence>
<dbReference type="InterPro" id="IPR011053">
    <property type="entry name" value="Single_hybrid_motif"/>
</dbReference>
<comment type="subunit">
    <text evidence="2">Forms a 24-polypeptide structural core with octahedral symmetry.</text>
</comment>
<accession>A0A378VJU8</accession>
<dbReference type="GO" id="GO:0006086">
    <property type="term" value="P:pyruvate decarboxylation to acetyl-CoA"/>
    <property type="evidence" value="ECO:0007669"/>
    <property type="project" value="TreeGrafter"/>
</dbReference>
<gene>
    <name evidence="7" type="primary">aceF_2</name>
    <name evidence="7" type="ORF">NCTC10616_00917</name>
</gene>
<sequence length="1038" mass="116918">MGFWSSTGSMNSSFAAAVLSNFQPSTQQKQANKPKASKGGGEMNTIIVPDIGGHENVDIIAVEVKTGDTIAVDDTLITLETDKATMDVTADAAGVVKEVKVKVGDKVSEGDVILILESEEPSETIETTDPWQDEASGTLQEIKAMHPNHYFSALENHLAKRQNRYAKSIKALCDSIRQHRMCAILPAGADISAQNALANCDLLLDTQTLSVWYTNMNKPIYSKDRAQKIVKIYQILSSQEWRIPNDTELKHFTRLARKFNPWRQGDNYRLFGSDYWHCLNRSEHWITDLYYDTIGNYDASSGHIAAVNTKVATYLPAFICYLHEKGMQLVPTDGDRIELLKRLPGLPPSLKQVLADIDYGRCRLPKLEDNWFSDVNKGLWEAHGLDDEQQDKLKLRARDSKIDIRPGNVGIDFGTSSTVVSYTDDNNRAKLLRIGVDDFYAAPRAEHYENPTVLEFIDFQAFLKAWRETAYQPLVRWDDVRCSHEAQLNFRHNDGNPRVVGSVLGKIKQWALRQDRDFRLRITDQAKGFEHEFAPLSLRNPVKGQMLAVSGDDVFDPIELYAWFLGLNINWRSRGIFLNYYMTFPVAYPKDVKEKILASFRRGLLRSLPQPLAENTEVMEGFKVEECATEPAAYVAVAMHAHNIEPTDDGIAYAVFDFGGGTTDFDYGYYRWANEEEENLGLEEIFEHLEAAGDKFLGGENLLENLAYIVFRNNLDICRDKRISFTRPLDAEDFAGSEMLLEKTQAAGTNTLMLMLKLRAYWEKGEISETGTESIDLIDRDGNRTNCTLRLPVDELDRYLDNRIAHGIESFFAAMKKAFNDRMPEHVHILLAGNSSRSRRVTDAFGLSTDETRDALAEERWQRTQESIKRIFTDAPPQMTAYRPLDAEGNDESALTAKTGVALGILRICDADKVKVISHTADANDGGEAPFAHYVGKIRRRKFQAGINRSDAYQEWKEIGVVSEKGIFNLFHTQSNLAYGGNMEEGHTELKIKKIEFPAAEAGKKVFARAVAPDKIEVCTAPDAANIAQDCLQELMLN</sequence>
<dbReference type="PANTHER" id="PTHR43178:SF2">
    <property type="entry name" value="DIHYDROLIPOYLLYSINE-RESIDUE ACETYLTRANSFERASE COMPONENT OF PYRUVATE DEHYDROGENASE COMPLEX"/>
    <property type="match status" value="1"/>
</dbReference>
<proteinExistence type="predicted"/>
<evidence type="ECO:0000256" key="4">
    <source>
        <dbReference type="ARBA" id="ARBA00022823"/>
    </source>
</evidence>
<dbReference type="EC" id="2.3.1.12" evidence="7"/>
<evidence type="ECO:0000256" key="2">
    <source>
        <dbReference type="ARBA" id="ARBA00011484"/>
    </source>
</evidence>
<dbReference type="PROSITE" id="PS00189">
    <property type="entry name" value="LIPOYL"/>
    <property type="match status" value="1"/>
</dbReference>
<evidence type="ECO:0000256" key="1">
    <source>
        <dbReference type="ARBA" id="ARBA00001938"/>
    </source>
</evidence>
<dbReference type="PANTHER" id="PTHR43178">
    <property type="entry name" value="DIHYDROLIPOAMIDE ACETYLTRANSFERASE COMPONENT OF PYRUVATE DEHYDROGENASE COMPLEX"/>
    <property type="match status" value="1"/>
</dbReference>
<dbReference type="InterPro" id="IPR043129">
    <property type="entry name" value="ATPase_NBD"/>
</dbReference>
<dbReference type="Pfam" id="PF00364">
    <property type="entry name" value="Biotin_lipoyl"/>
    <property type="match status" value="1"/>
</dbReference>
<dbReference type="CDD" id="cd06849">
    <property type="entry name" value="lipoyl_domain"/>
    <property type="match status" value="1"/>
</dbReference>